<comment type="caution">
    <text evidence="2">The sequence shown here is derived from an EMBL/GenBank/DDBJ whole genome shotgun (WGS) entry which is preliminary data.</text>
</comment>
<name>A0A5M9K5S2_MONFR</name>
<gene>
    <name evidence="2" type="ORF">EYC84_004665</name>
</gene>
<evidence type="ECO:0000256" key="1">
    <source>
        <dbReference type="SAM" id="MobiDB-lite"/>
    </source>
</evidence>
<proteinExistence type="predicted"/>
<dbReference type="EMBL" id="VICG01000002">
    <property type="protein sequence ID" value="KAA8575516.1"/>
    <property type="molecule type" value="Genomic_DNA"/>
</dbReference>
<keyword evidence="3" id="KW-1185">Reference proteome</keyword>
<dbReference type="AlphaFoldDB" id="A0A5M9K5S2"/>
<protein>
    <submittedName>
        <fullName evidence="2">Uncharacterized protein</fullName>
    </submittedName>
</protein>
<evidence type="ECO:0000313" key="3">
    <source>
        <dbReference type="Proteomes" id="UP000322873"/>
    </source>
</evidence>
<reference evidence="2 3" key="1">
    <citation type="submission" date="2019-06" db="EMBL/GenBank/DDBJ databases">
        <title>Genome Sequence of the Brown Rot Fungal Pathogen Monilinia fructicola.</title>
        <authorList>
            <person name="De Miccolis Angelini R.M."/>
            <person name="Landi L."/>
            <person name="Abate D."/>
            <person name="Pollastro S."/>
            <person name="Romanazzi G."/>
            <person name="Faretra F."/>
        </authorList>
    </citation>
    <scope>NUCLEOTIDE SEQUENCE [LARGE SCALE GENOMIC DNA]</scope>
    <source>
        <strain evidence="2 3">Mfrc123</strain>
    </source>
</reference>
<feature type="region of interest" description="Disordered" evidence="1">
    <location>
        <begin position="36"/>
        <end position="56"/>
    </location>
</feature>
<sequence length="77" mass="8699">MIALIRIWGGTNLAVGQGFGFVTSKMRQFRDFGMLRMPRDSPASNQEGEGQAKKSKKMDIPVEMLQYLCILHKRLAV</sequence>
<accession>A0A5M9K5S2</accession>
<evidence type="ECO:0000313" key="2">
    <source>
        <dbReference type="EMBL" id="KAA8575516.1"/>
    </source>
</evidence>
<organism evidence="2 3">
    <name type="scientific">Monilinia fructicola</name>
    <name type="common">Brown rot fungus</name>
    <name type="synonym">Ciboria fructicola</name>
    <dbReference type="NCBI Taxonomy" id="38448"/>
    <lineage>
        <taxon>Eukaryota</taxon>
        <taxon>Fungi</taxon>
        <taxon>Dikarya</taxon>
        <taxon>Ascomycota</taxon>
        <taxon>Pezizomycotina</taxon>
        <taxon>Leotiomycetes</taxon>
        <taxon>Helotiales</taxon>
        <taxon>Sclerotiniaceae</taxon>
        <taxon>Monilinia</taxon>
    </lineage>
</organism>
<dbReference type="Proteomes" id="UP000322873">
    <property type="component" value="Unassembled WGS sequence"/>
</dbReference>